<dbReference type="GO" id="GO:0042158">
    <property type="term" value="P:lipoprotein biosynthetic process"/>
    <property type="evidence" value="ECO:0007669"/>
    <property type="project" value="InterPro"/>
</dbReference>
<keyword evidence="1" id="KW-1003">Cell membrane</keyword>
<evidence type="ECO:0000313" key="7">
    <source>
        <dbReference type="EMBL" id="SUZ49852.1"/>
    </source>
</evidence>
<feature type="transmembrane region" description="Helical" evidence="6">
    <location>
        <begin position="103"/>
        <end position="125"/>
    </location>
</feature>
<evidence type="ECO:0008006" key="8">
    <source>
        <dbReference type="Google" id="ProtNLM"/>
    </source>
</evidence>
<dbReference type="GO" id="GO:0008961">
    <property type="term" value="F:phosphatidylglycerol-prolipoprotein diacylglyceryl transferase activity"/>
    <property type="evidence" value="ECO:0007669"/>
    <property type="project" value="InterPro"/>
</dbReference>
<dbReference type="Pfam" id="PF01790">
    <property type="entry name" value="LGT"/>
    <property type="match status" value="1"/>
</dbReference>
<gene>
    <name evidence="7" type="ORF">METZ01_LOCUS2706</name>
</gene>
<proteinExistence type="inferred from homology"/>
<reference evidence="7" key="1">
    <citation type="submission" date="2018-05" db="EMBL/GenBank/DDBJ databases">
        <authorList>
            <person name="Lanie J.A."/>
            <person name="Ng W.-L."/>
            <person name="Kazmierczak K.M."/>
            <person name="Andrzejewski T.M."/>
            <person name="Davidsen T.M."/>
            <person name="Wayne K.J."/>
            <person name="Tettelin H."/>
            <person name="Glass J.I."/>
            <person name="Rusch D."/>
            <person name="Podicherti R."/>
            <person name="Tsui H.-C.T."/>
            <person name="Winkler M.E."/>
        </authorList>
    </citation>
    <scope>NUCLEOTIDE SEQUENCE</scope>
</reference>
<keyword evidence="3 6" id="KW-0812">Transmembrane</keyword>
<evidence type="ECO:0000256" key="4">
    <source>
        <dbReference type="ARBA" id="ARBA00022989"/>
    </source>
</evidence>
<keyword evidence="4 6" id="KW-1133">Transmembrane helix</keyword>
<evidence type="ECO:0000256" key="5">
    <source>
        <dbReference type="ARBA" id="ARBA00023136"/>
    </source>
</evidence>
<feature type="transmembrane region" description="Helical" evidence="6">
    <location>
        <begin position="215"/>
        <end position="232"/>
    </location>
</feature>
<evidence type="ECO:0000256" key="3">
    <source>
        <dbReference type="ARBA" id="ARBA00022692"/>
    </source>
</evidence>
<feature type="non-terminal residue" evidence="7">
    <location>
        <position position="1"/>
    </location>
</feature>
<evidence type="ECO:0000256" key="1">
    <source>
        <dbReference type="ARBA" id="ARBA00022475"/>
    </source>
</evidence>
<dbReference type="InterPro" id="IPR001640">
    <property type="entry name" value="Lgt"/>
</dbReference>
<dbReference type="HAMAP" id="MF_01147">
    <property type="entry name" value="Lgt"/>
    <property type="match status" value="1"/>
</dbReference>
<name>A0A381N5H4_9ZZZZ</name>
<keyword evidence="2" id="KW-0808">Transferase</keyword>
<dbReference type="GO" id="GO:0005886">
    <property type="term" value="C:plasma membrane"/>
    <property type="evidence" value="ECO:0007669"/>
    <property type="project" value="InterPro"/>
</dbReference>
<evidence type="ECO:0000256" key="2">
    <source>
        <dbReference type="ARBA" id="ARBA00022679"/>
    </source>
</evidence>
<keyword evidence="5 6" id="KW-0472">Membrane</keyword>
<feature type="transmembrane region" description="Helical" evidence="6">
    <location>
        <begin position="186"/>
        <end position="203"/>
    </location>
</feature>
<sequence>VYPILFQFGSFTISSFGVMMVIAFLLGNYLLRIDVVAEGYDAIIADDIIFRAAIGGILGAKFYYLIENIPTGQAADNINGLINIIAGIFTLNGERIAFGIQNFGAGLVFLGGLVGGMAAVSWYIYRKNLNWFKIADLAAPFLVLGHGIGRIGCFLVGDDYGIPTNLPWAIAFPNGLPPTNIAVHPTQLYEMSAYFIIFFYLRYRKRNQTFSGEIIFEYLFLGGLSRFMVEFIRTNTKYIFGLSGAQYLSILMMAIGAYQLWKMRRLNNSTAKTIS</sequence>
<evidence type="ECO:0000256" key="6">
    <source>
        <dbReference type="SAM" id="Phobius"/>
    </source>
</evidence>
<dbReference type="EMBL" id="UINC01000139">
    <property type="protein sequence ID" value="SUZ49852.1"/>
    <property type="molecule type" value="Genomic_DNA"/>
</dbReference>
<dbReference type="AlphaFoldDB" id="A0A381N5H4"/>
<dbReference type="PANTHER" id="PTHR30589:SF0">
    <property type="entry name" value="PHOSPHATIDYLGLYCEROL--PROLIPOPROTEIN DIACYLGLYCERYL TRANSFERASE"/>
    <property type="match status" value="1"/>
</dbReference>
<feature type="transmembrane region" description="Helical" evidence="6">
    <location>
        <begin position="6"/>
        <end position="27"/>
    </location>
</feature>
<dbReference type="PANTHER" id="PTHR30589">
    <property type="entry name" value="PROLIPOPROTEIN DIACYLGLYCERYL TRANSFERASE"/>
    <property type="match status" value="1"/>
</dbReference>
<accession>A0A381N5H4</accession>
<feature type="transmembrane region" description="Helical" evidence="6">
    <location>
        <begin position="238"/>
        <end position="261"/>
    </location>
</feature>
<organism evidence="7">
    <name type="scientific">marine metagenome</name>
    <dbReference type="NCBI Taxonomy" id="408172"/>
    <lineage>
        <taxon>unclassified sequences</taxon>
        <taxon>metagenomes</taxon>
        <taxon>ecological metagenomes</taxon>
    </lineage>
</organism>
<protein>
    <recommendedName>
        <fullName evidence="8">Prolipoprotein diacylglyceryl transferase</fullName>
    </recommendedName>
</protein>